<organism evidence="2">
    <name type="scientific">marine metagenome</name>
    <dbReference type="NCBI Taxonomy" id="408172"/>
    <lineage>
        <taxon>unclassified sequences</taxon>
        <taxon>metagenomes</taxon>
        <taxon>ecological metagenomes</taxon>
    </lineage>
</organism>
<evidence type="ECO:0000313" key="2">
    <source>
        <dbReference type="EMBL" id="SVA42455.1"/>
    </source>
</evidence>
<keyword evidence="1" id="KW-0472">Membrane</keyword>
<dbReference type="EMBL" id="UINC01009468">
    <property type="protein sequence ID" value="SVA42455.1"/>
    <property type="molecule type" value="Genomic_DNA"/>
</dbReference>
<sequence length="57" mass="6094">MKELLGITIHWAGFLFGLVAVVGSDVGGILAAISVLGGWALKYVLTGRKGFFPWMTK</sequence>
<reference evidence="2" key="1">
    <citation type="submission" date="2018-05" db="EMBL/GenBank/DDBJ databases">
        <authorList>
            <person name="Lanie J.A."/>
            <person name="Ng W.-L."/>
            <person name="Kazmierczak K.M."/>
            <person name="Andrzejewski T.M."/>
            <person name="Davidsen T.M."/>
            <person name="Wayne K.J."/>
            <person name="Tettelin H."/>
            <person name="Glass J.I."/>
            <person name="Rusch D."/>
            <person name="Podicherti R."/>
            <person name="Tsui H.-C.T."/>
            <person name="Winkler M.E."/>
        </authorList>
    </citation>
    <scope>NUCLEOTIDE SEQUENCE</scope>
</reference>
<accession>A0A381VQ65</accession>
<protein>
    <submittedName>
        <fullName evidence="2">Uncharacterized protein</fullName>
    </submittedName>
</protein>
<dbReference type="AlphaFoldDB" id="A0A381VQ65"/>
<evidence type="ECO:0000256" key="1">
    <source>
        <dbReference type="SAM" id="Phobius"/>
    </source>
</evidence>
<keyword evidence="1" id="KW-0812">Transmembrane</keyword>
<gene>
    <name evidence="2" type="ORF">METZ01_LOCUS95309</name>
</gene>
<feature type="transmembrane region" description="Helical" evidence="1">
    <location>
        <begin position="12"/>
        <end position="41"/>
    </location>
</feature>
<proteinExistence type="predicted"/>
<name>A0A381VQ65_9ZZZZ</name>
<keyword evidence="1" id="KW-1133">Transmembrane helix</keyword>